<organism evidence="2 3">
    <name type="scientific">Nesidiocoris tenuis</name>
    <dbReference type="NCBI Taxonomy" id="355587"/>
    <lineage>
        <taxon>Eukaryota</taxon>
        <taxon>Metazoa</taxon>
        <taxon>Ecdysozoa</taxon>
        <taxon>Arthropoda</taxon>
        <taxon>Hexapoda</taxon>
        <taxon>Insecta</taxon>
        <taxon>Pterygota</taxon>
        <taxon>Neoptera</taxon>
        <taxon>Paraneoptera</taxon>
        <taxon>Hemiptera</taxon>
        <taxon>Heteroptera</taxon>
        <taxon>Panheteroptera</taxon>
        <taxon>Cimicomorpha</taxon>
        <taxon>Miridae</taxon>
        <taxon>Dicyphina</taxon>
        <taxon>Nesidiocoris</taxon>
    </lineage>
</organism>
<gene>
    <name evidence="2" type="ORF">NTEN_LOCUS14078</name>
</gene>
<evidence type="ECO:0000313" key="3">
    <source>
        <dbReference type="Proteomes" id="UP000479000"/>
    </source>
</evidence>
<dbReference type="EMBL" id="CADCXU010021064">
    <property type="protein sequence ID" value="CAB0008870.1"/>
    <property type="molecule type" value="Genomic_DNA"/>
</dbReference>
<reference evidence="2 3" key="1">
    <citation type="submission" date="2020-02" db="EMBL/GenBank/DDBJ databases">
        <authorList>
            <person name="Ferguson B K."/>
        </authorList>
    </citation>
    <scope>NUCLEOTIDE SEQUENCE [LARGE SCALE GENOMIC DNA]</scope>
</reference>
<dbReference type="AlphaFoldDB" id="A0A6H5H0M5"/>
<sequence>MGSWQLRPAVENPDHFAVTSRAVNSSQVKATHWRSEPTGASPRAPRAPFQQPALHFRDKCPTLRAAQFAELGPAERLRAALYGWPIRLLTAGASRAP</sequence>
<feature type="region of interest" description="Disordered" evidence="1">
    <location>
        <begin position="27"/>
        <end position="49"/>
    </location>
</feature>
<name>A0A6H5H0M5_9HEMI</name>
<accession>A0A6H5H0M5</accession>
<protein>
    <submittedName>
        <fullName evidence="2">Uncharacterized protein</fullName>
    </submittedName>
</protein>
<keyword evidence="3" id="KW-1185">Reference proteome</keyword>
<dbReference type="Proteomes" id="UP000479000">
    <property type="component" value="Unassembled WGS sequence"/>
</dbReference>
<evidence type="ECO:0000313" key="2">
    <source>
        <dbReference type="EMBL" id="CAB0008870.1"/>
    </source>
</evidence>
<feature type="compositionally biased region" description="Low complexity" evidence="1">
    <location>
        <begin position="40"/>
        <end position="49"/>
    </location>
</feature>
<proteinExistence type="predicted"/>
<evidence type="ECO:0000256" key="1">
    <source>
        <dbReference type="SAM" id="MobiDB-lite"/>
    </source>
</evidence>